<organism evidence="1 2">
    <name type="scientific">Boeremia exigua</name>
    <dbReference type="NCBI Taxonomy" id="749465"/>
    <lineage>
        <taxon>Eukaryota</taxon>
        <taxon>Fungi</taxon>
        <taxon>Dikarya</taxon>
        <taxon>Ascomycota</taxon>
        <taxon>Pezizomycotina</taxon>
        <taxon>Dothideomycetes</taxon>
        <taxon>Pleosporomycetidae</taxon>
        <taxon>Pleosporales</taxon>
        <taxon>Pleosporineae</taxon>
        <taxon>Didymellaceae</taxon>
        <taxon>Boeremia</taxon>
    </lineage>
</organism>
<dbReference type="Proteomes" id="UP001153331">
    <property type="component" value="Unassembled WGS sequence"/>
</dbReference>
<evidence type="ECO:0000313" key="2">
    <source>
        <dbReference type="Proteomes" id="UP001153331"/>
    </source>
</evidence>
<reference evidence="1" key="1">
    <citation type="submission" date="2022-11" db="EMBL/GenBank/DDBJ databases">
        <title>Genome Sequence of Boeremia exigua.</title>
        <authorList>
            <person name="Buettner E."/>
        </authorList>
    </citation>
    <scope>NUCLEOTIDE SEQUENCE</scope>
    <source>
        <strain evidence="1">CU02</strain>
    </source>
</reference>
<evidence type="ECO:0000313" key="1">
    <source>
        <dbReference type="EMBL" id="KAJ8115192.1"/>
    </source>
</evidence>
<name>A0ACC2IJ42_9PLEO</name>
<gene>
    <name evidence="1" type="ORF">OPT61_g3105</name>
</gene>
<comment type="caution">
    <text evidence="1">The sequence shown here is derived from an EMBL/GenBank/DDBJ whole genome shotgun (WGS) entry which is preliminary data.</text>
</comment>
<dbReference type="EMBL" id="JAPHNI010000153">
    <property type="protein sequence ID" value="KAJ8115192.1"/>
    <property type="molecule type" value="Genomic_DNA"/>
</dbReference>
<protein>
    <submittedName>
        <fullName evidence="1">Uncharacterized protein</fullName>
    </submittedName>
</protein>
<keyword evidence="2" id="KW-1185">Reference proteome</keyword>
<sequence length="337" mass="35994">MAVAEDATAPKSSHVADPALAPFLHASFDPAEYLNSTLPALSLSGRPAKGTSATLADLSSQTQDLLSQLNAQTTRLSAVLTQLTDDILRSGARLAYEVEVLRGETIGLTDVLKDGLKEDITKFLPEGVALDPALPDSASKDPSELQHQNASATETPSGPAATSPDYITSLRTLTTVRSRLENVIKVFGEAMHWTVPPSDISLGSSLISVSAPEPGSDNASLEQRGKEFATALRSEIADLIVGDPEQGPAKAEARIQALRDLAVVWKGTAEEKARAKFVDGLVKVAEEKQKEVEKEREKNKTRGGRSANTPKPQQPPVKEQGRGGFLENLSRIRGFVE</sequence>
<accession>A0ACC2IJ42</accession>
<proteinExistence type="predicted"/>